<protein>
    <submittedName>
        <fullName evidence="2">Uncharacterized protein</fullName>
    </submittedName>
</protein>
<accession>A0AAE1K0I2</accession>
<evidence type="ECO:0000313" key="2">
    <source>
        <dbReference type="EMBL" id="KAK3861114.1"/>
    </source>
</evidence>
<dbReference type="EMBL" id="JAWQEG010004556">
    <property type="protein sequence ID" value="KAK3861114.1"/>
    <property type="molecule type" value="Genomic_DNA"/>
</dbReference>
<sequence length="72" mass="7992">MFLGSAGEVRSGTDPICQSWARRQGHNSNQAFRAGRYHKLPHAAKSSNGIDRSRAGVTDKGKWRRHSKTGTR</sequence>
<dbReference type="AlphaFoldDB" id="A0AAE1K0I2"/>
<gene>
    <name evidence="2" type="ORF">Pcinc_032887</name>
</gene>
<name>A0AAE1K0I2_PETCI</name>
<proteinExistence type="predicted"/>
<keyword evidence="3" id="KW-1185">Reference proteome</keyword>
<reference evidence="2" key="1">
    <citation type="submission" date="2023-10" db="EMBL/GenBank/DDBJ databases">
        <title>Genome assemblies of two species of porcelain crab, Petrolisthes cinctipes and Petrolisthes manimaculis (Anomura: Porcellanidae).</title>
        <authorList>
            <person name="Angst P."/>
        </authorList>
    </citation>
    <scope>NUCLEOTIDE SEQUENCE</scope>
    <source>
        <strain evidence="2">PB745_01</strain>
        <tissue evidence="2">Gill</tissue>
    </source>
</reference>
<feature type="compositionally biased region" description="Basic residues" evidence="1">
    <location>
        <begin position="62"/>
        <end position="72"/>
    </location>
</feature>
<feature type="compositionally biased region" description="Basic and acidic residues" evidence="1">
    <location>
        <begin position="51"/>
        <end position="61"/>
    </location>
</feature>
<comment type="caution">
    <text evidence="2">The sequence shown here is derived from an EMBL/GenBank/DDBJ whole genome shotgun (WGS) entry which is preliminary data.</text>
</comment>
<organism evidence="2 3">
    <name type="scientific">Petrolisthes cinctipes</name>
    <name type="common">Flat porcelain crab</name>
    <dbReference type="NCBI Taxonomy" id="88211"/>
    <lineage>
        <taxon>Eukaryota</taxon>
        <taxon>Metazoa</taxon>
        <taxon>Ecdysozoa</taxon>
        <taxon>Arthropoda</taxon>
        <taxon>Crustacea</taxon>
        <taxon>Multicrustacea</taxon>
        <taxon>Malacostraca</taxon>
        <taxon>Eumalacostraca</taxon>
        <taxon>Eucarida</taxon>
        <taxon>Decapoda</taxon>
        <taxon>Pleocyemata</taxon>
        <taxon>Anomura</taxon>
        <taxon>Galatheoidea</taxon>
        <taxon>Porcellanidae</taxon>
        <taxon>Petrolisthes</taxon>
    </lineage>
</organism>
<feature type="region of interest" description="Disordered" evidence="1">
    <location>
        <begin position="1"/>
        <end position="72"/>
    </location>
</feature>
<evidence type="ECO:0000256" key="1">
    <source>
        <dbReference type="SAM" id="MobiDB-lite"/>
    </source>
</evidence>
<evidence type="ECO:0000313" key="3">
    <source>
        <dbReference type="Proteomes" id="UP001286313"/>
    </source>
</evidence>
<dbReference type="Proteomes" id="UP001286313">
    <property type="component" value="Unassembled WGS sequence"/>
</dbReference>